<reference evidence="3" key="1">
    <citation type="journal article" date="2020" name="Stud. Mycol.">
        <title>101 Dothideomycetes genomes: a test case for predicting lifestyles and emergence of pathogens.</title>
        <authorList>
            <person name="Haridas S."/>
            <person name="Albert R."/>
            <person name="Binder M."/>
            <person name="Bloem J."/>
            <person name="Labutti K."/>
            <person name="Salamov A."/>
            <person name="Andreopoulos B."/>
            <person name="Baker S."/>
            <person name="Barry K."/>
            <person name="Bills G."/>
            <person name="Bluhm B."/>
            <person name="Cannon C."/>
            <person name="Castanera R."/>
            <person name="Culley D."/>
            <person name="Daum C."/>
            <person name="Ezra D."/>
            <person name="Gonzalez J."/>
            <person name="Henrissat B."/>
            <person name="Kuo A."/>
            <person name="Liang C."/>
            <person name="Lipzen A."/>
            <person name="Lutzoni F."/>
            <person name="Magnuson J."/>
            <person name="Mondo S."/>
            <person name="Nolan M."/>
            <person name="Ohm R."/>
            <person name="Pangilinan J."/>
            <person name="Park H.-J."/>
            <person name="Ramirez L."/>
            <person name="Alfaro M."/>
            <person name="Sun H."/>
            <person name="Tritt A."/>
            <person name="Yoshinaga Y."/>
            <person name="Zwiers L.-H."/>
            <person name="Turgeon B."/>
            <person name="Goodwin S."/>
            <person name="Spatafora J."/>
            <person name="Crous P."/>
            <person name="Grigoriev I."/>
        </authorList>
    </citation>
    <scope>NUCLEOTIDE SEQUENCE</scope>
    <source>
        <strain evidence="3">Tuck. ex Michener</strain>
    </source>
</reference>
<evidence type="ECO:0000313" key="4">
    <source>
        <dbReference type="Proteomes" id="UP000800092"/>
    </source>
</evidence>
<dbReference type="OrthoDB" id="3942738at2759"/>
<accession>A0A6A6HEV7</accession>
<dbReference type="AlphaFoldDB" id="A0A6A6HEV7"/>
<evidence type="ECO:0000256" key="1">
    <source>
        <dbReference type="ARBA" id="ARBA00023125"/>
    </source>
</evidence>
<dbReference type="InterPro" id="IPR006600">
    <property type="entry name" value="HTH_CenpB_DNA-bd_dom"/>
</dbReference>
<feature type="domain" description="HTH CENPB-type" evidence="2">
    <location>
        <begin position="57"/>
        <end position="114"/>
    </location>
</feature>
<organism evidence="3 4">
    <name type="scientific">Viridothelium virens</name>
    <name type="common">Speckled blister lichen</name>
    <name type="synonym">Trypethelium virens</name>
    <dbReference type="NCBI Taxonomy" id="1048519"/>
    <lineage>
        <taxon>Eukaryota</taxon>
        <taxon>Fungi</taxon>
        <taxon>Dikarya</taxon>
        <taxon>Ascomycota</taxon>
        <taxon>Pezizomycotina</taxon>
        <taxon>Dothideomycetes</taxon>
        <taxon>Dothideomycetes incertae sedis</taxon>
        <taxon>Trypetheliales</taxon>
        <taxon>Trypetheliaceae</taxon>
        <taxon>Viridothelium</taxon>
    </lineage>
</organism>
<keyword evidence="1" id="KW-0238">DNA-binding</keyword>
<proteinExistence type="predicted"/>
<dbReference type="PROSITE" id="PS51253">
    <property type="entry name" value="HTH_CENPB"/>
    <property type="match status" value="1"/>
</dbReference>
<dbReference type="EMBL" id="ML991788">
    <property type="protein sequence ID" value="KAF2236000.1"/>
    <property type="molecule type" value="Genomic_DNA"/>
</dbReference>
<protein>
    <recommendedName>
        <fullName evidence="2">HTH CENPB-type domain-containing protein</fullName>
    </recommendedName>
</protein>
<dbReference type="GO" id="GO:0003677">
    <property type="term" value="F:DNA binding"/>
    <property type="evidence" value="ECO:0007669"/>
    <property type="project" value="UniProtKB-KW"/>
</dbReference>
<sequence>MPSNANNSTDSEAFRAAIAAADAQKNPNYSQLAREFGICRSTLSRRHRGVTQSIREVHRNRQAKLSELQERSLVTYINKLSQRGIPSTSKIVRNLAENIAQNPIGKSWLPRFIQ</sequence>
<dbReference type="Pfam" id="PF03221">
    <property type="entry name" value="HTH_Tnp_Tc5"/>
    <property type="match status" value="1"/>
</dbReference>
<dbReference type="Proteomes" id="UP000800092">
    <property type="component" value="Unassembled WGS sequence"/>
</dbReference>
<name>A0A6A6HEV7_VIRVR</name>
<evidence type="ECO:0000259" key="2">
    <source>
        <dbReference type="PROSITE" id="PS51253"/>
    </source>
</evidence>
<keyword evidence="4" id="KW-1185">Reference proteome</keyword>
<evidence type="ECO:0000313" key="3">
    <source>
        <dbReference type="EMBL" id="KAF2236000.1"/>
    </source>
</evidence>
<gene>
    <name evidence="3" type="ORF">EV356DRAFT_464521</name>
</gene>